<evidence type="ECO:0000256" key="1">
    <source>
        <dbReference type="ARBA" id="ARBA00022443"/>
    </source>
</evidence>
<dbReference type="InterPro" id="IPR001452">
    <property type="entry name" value="SH3_domain"/>
</dbReference>
<keyword evidence="3" id="KW-0433">Leucine-rich repeat</keyword>
<organism evidence="9 10">
    <name type="scientific">Amphimedon queenslandica</name>
    <name type="common">Sponge</name>
    <dbReference type="NCBI Taxonomy" id="400682"/>
    <lineage>
        <taxon>Eukaryota</taxon>
        <taxon>Metazoa</taxon>
        <taxon>Porifera</taxon>
        <taxon>Demospongiae</taxon>
        <taxon>Heteroscleromorpha</taxon>
        <taxon>Haplosclerida</taxon>
        <taxon>Niphatidae</taxon>
        <taxon>Amphimedon</taxon>
    </lineage>
</organism>
<dbReference type="EnsemblMetazoa" id="XM_019996592.1">
    <property type="protein sequence ID" value="XP_019852151.1"/>
    <property type="gene ID" value="LOC109582031"/>
</dbReference>
<dbReference type="CDD" id="cd01670">
    <property type="entry name" value="Death"/>
    <property type="match status" value="1"/>
</dbReference>
<dbReference type="GO" id="GO:0005829">
    <property type="term" value="C:cytosol"/>
    <property type="evidence" value="ECO:0007669"/>
    <property type="project" value="TreeGrafter"/>
</dbReference>
<dbReference type="AlphaFoldDB" id="A0AAN0J614"/>
<dbReference type="PANTHER" id="PTHR24113:SF12">
    <property type="entry name" value="RAN GTPASE-ACTIVATING PROTEIN 1"/>
    <property type="match status" value="1"/>
</dbReference>
<evidence type="ECO:0000256" key="3">
    <source>
        <dbReference type="ARBA" id="ARBA00022614"/>
    </source>
</evidence>
<dbReference type="GO" id="GO:0006913">
    <property type="term" value="P:nucleocytoplasmic transport"/>
    <property type="evidence" value="ECO:0007669"/>
    <property type="project" value="TreeGrafter"/>
</dbReference>
<dbReference type="InterPro" id="IPR027038">
    <property type="entry name" value="RanGap"/>
</dbReference>
<dbReference type="KEGG" id="aqu:109582031"/>
<dbReference type="InterPro" id="IPR032675">
    <property type="entry name" value="LRR_dom_sf"/>
</dbReference>
<protein>
    <recommendedName>
        <fullName evidence="8">SH3 domain-containing protein</fullName>
    </recommendedName>
</protein>
<dbReference type="InterPro" id="IPR011029">
    <property type="entry name" value="DEATH-like_dom_sf"/>
</dbReference>
<name>A0AAN0J614_AMPQE</name>
<dbReference type="Gene3D" id="2.30.30.40">
    <property type="entry name" value="SH3 Domains"/>
    <property type="match status" value="1"/>
</dbReference>
<dbReference type="PROSITE" id="PS50002">
    <property type="entry name" value="SH3"/>
    <property type="match status" value="1"/>
</dbReference>
<keyword evidence="2" id="KW-0343">GTPase activation</keyword>
<dbReference type="SUPFAM" id="SSF50044">
    <property type="entry name" value="SH3-domain"/>
    <property type="match status" value="1"/>
</dbReference>
<feature type="region of interest" description="Disordered" evidence="7">
    <location>
        <begin position="214"/>
        <end position="240"/>
    </location>
</feature>
<feature type="compositionally biased region" description="Polar residues" evidence="7">
    <location>
        <begin position="509"/>
        <end position="523"/>
    </location>
</feature>
<evidence type="ECO:0000256" key="5">
    <source>
        <dbReference type="PROSITE-ProRule" id="PRU00192"/>
    </source>
</evidence>
<reference evidence="9" key="2">
    <citation type="submission" date="2024-06" db="UniProtKB">
        <authorList>
            <consortium name="EnsemblMetazoa"/>
        </authorList>
    </citation>
    <scope>IDENTIFICATION</scope>
</reference>
<dbReference type="Pfam" id="PF00018">
    <property type="entry name" value="SH3_1"/>
    <property type="match status" value="1"/>
</dbReference>
<feature type="coiled-coil region" evidence="6">
    <location>
        <begin position="559"/>
        <end position="586"/>
    </location>
</feature>
<keyword evidence="10" id="KW-1185">Reference proteome</keyword>
<sequence length="929" mass="104885">MASKPSHFPLDISKLHFVLQVLRHYKFPEARWFEFGLNLGLLHPTLEAIESAHRGNPSRCLMECLTKWLTKADDNVTTVGPIIWKTVANALREMDVKSIAIDISKTMADPVSEILQCYIGRLAQVVLTEESVDLLHTEGLISKDTLREVKSCGCSLVGDPMLLILSAVAEDHSKLCTLTSILMKSKEAMSLASDIIMEYGKSFPSAVTMMPSCQQASTSASSRSGQLQDSSSETQVTTNTDATPQGVVEVIVHPGYEAEFDRMDHKLGTLIHNIVPLIEAAIPSVNDLKTYIGRCQKKLKPRLKNANSFDDVMEVIEDECSITNVALLETIVNKYSIQDAGDMILTYQTHLDEFCENKLTMFCNRQLKRLSSSLLTCETIKFVLKWNPSEYSLSSIRALLWKTFKDNQVEVVVIKEGNSIIVTCYAPHYLMESLLVTARDNVDMLKEMGLISLTIGYYTVYDEHAIDEEVKSLLKELEMVESERDDLLEENAKLKGTIDSLGMSYQSKEVDISNKSSGQSSVLESEKGNSKKKVTKAMQMEIDHLRSSLQSKTGIEETLIRVERTLIEREKEIEQLQEKISLMNIQQLKETSITFRKDQCTQYMDPPKGLVYVAIKQWEARDSNQLSIKKGEKLEIKQERTSGWWLARSLDTDQEGFVYFRDIEKDEESELSTLESLELFHYAMTENVDIPKIKEIKTRSNVERASLFLSLIKQDSVLLNQLRKKEHGKPKAIRWYDDGVKLTSPSVIQCQEVVSLLTFKHTTIIISESSPDIVCDLLPVLLQNEKVKYLKIRDTQLTQDCISSLCNLLANNKSLLDLIITNCSIDDKAVADITNVLQTHNNTLLGIVLGNNPRITSVSAQSLSELIINNSTLTGLQITDTSIISNQILLILQSLTINKTIKLILDMKHKDTCTEYHDYNTIKDRVIFY</sequence>
<dbReference type="Proteomes" id="UP000007879">
    <property type="component" value="Unassembled WGS sequence"/>
</dbReference>
<feature type="region of interest" description="Disordered" evidence="7">
    <location>
        <begin position="509"/>
        <end position="533"/>
    </location>
</feature>
<accession>A0AAN0J614</accession>
<reference evidence="10" key="1">
    <citation type="journal article" date="2010" name="Nature">
        <title>The Amphimedon queenslandica genome and the evolution of animal complexity.</title>
        <authorList>
            <person name="Srivastava M."/>
            <person name="Simakov O."/>
            <person name="Chapman J."/>
            <person name="Fahey B."/>
            <person name="Gauthier M.E."/>
            <person name="Mitros T."/>
            <person name="Richards G.S."/>
            <person name="Conaco C."/>
            <person name="Dacre M."/>
            <person name="Hellsten U."/>
            <person name="Larroux C."/>
            <person name="Putnam N.H."/>
            <person name="Stanke M."/>
            <person name="Adamska M."/>
            <person name="Darling A."/>
            <person name="Degnan S.M."/>
            <person name="Oakley T.H."/>
            <person name="Plachetzki D.C."/>
            <person name="Zhai Y."/>
            <person name="Adamski M."/>
            <person name="Calcino A."/>
            <person name="Cummins S.F."/>
            <person name="Goodstein D.M."/>
            <person name="Harris C."/>
            <person name="Jackson D.J."/>
            <person name="Leys S.P."/>
            <person name="Shu S."/>
            <person name="Woodcroft B.J."/>
            <person name="Vervoort M."/>
            <person name="Kosik K.S."/>
            <person name="Manning G."/>
            <person name="Degnan B.M."/>
            <person name="Rokhsar D.S."/>
        </authorList>
    </citation>
    <scope>NUCLEOTIDE SEQUENCE [LARGE SCALE GENOMIC DNA]</scope>
</reference>
<dbReference type="Gene3D" id="3.80.10.10">
    <property type="entry name" value="Ribonuclease Inhibitor"/>
    <property type="match status" value="1"/>
</dbReference>
<proteinExistence type="predicted"/>
<dbReference type="GeneID" id="109582031"/>
<evidence type="ECO:0000256" key="6">
    <source>
        <dbReference type="SAM" id="Coils"/>
    </source>
</evidence>
<keyword evidence="1 5" id="KW-0728">SH3 domain</keyword>
<dbReference type="PANTHER" id="PTHR24113">
    <property type="entry name" value="RAN GTPASE-ACTIVATING PROTEIN 1"/>
    <property type="match status" value="1"/>
</dbReference>
<dbReference type="SUPFAM" id="SSF52047">
    <property type="entry name" value="RNI-like"/>
    <property type="match status" value="1"/>
</dbReference>
<dbReference type="Gene3D" id="1.10.533.10">
    <property type="entry name" value="Death Domain, Fas"/>
    <property type="match status" value="1"/>
</dbReference>
<keyword evidence="4" id="KW-0677">Repeat</keyword>
<dbReference type="InterPro" id="IPR036028">
    <property type="entry name" value="SH3-like_dom_sf"/>
</dbReference>
<dbReference type="RefSeq" id="XP_019852151.1">
    <property type="nucleotide sequence ID" value="XM_019996592.1"/>
</dbReference>
<feature type="compositionally biased region" description="Low complexity" evidence="7">
    <location>
        <begin position="219"/>
        <end position="232"/>
    </location>
</feature>
<keyword evidence="6" id="KW-0175">Coiled coil</keyword>
<feature type="coiled-coil region" evidence="6">
    <location>
        <begin position="463"/>
        <end position="497"/>
    </location>
</feature>
<feature type="domain" description="SH3" evidence="8">
    <location>
        <begin position="607"/>
        <end position="668"/>
    </location>
</feature>
<evidence type="ECO:0000313" key="10">
    <source>
        <dbReference type="Proteomes" id="UP000007879"/>
    </source>
</evidence>
<evidence type="ECO:0000259" key="8">
    <source>
        <dbReference type="PROSITE" id="PS50002"/>
    </source>
</evidence>
<dbReference type="GO" id="GO:0048471">
    <property type="term" value="C:perinuclear region of cytoplasm"/>
    <property type="evidence" value="ECO:0007669"/>
    <property type="project" value="TreeGrafter"/>
</dbReference>
<dbReference type="GO" id="GO:0031267">
    <property type="term" value="F:small GTPase binding"/>
    <property type="evidence" value="ECO:0007669"/>
    <property type="project" value="TreeGrafter"/>
</dbReference>
<dbReference type="SMART" id="SM00326">
    <property type="entry name" value="SH3"/>
    <property type="match status" value="1"/>
</dbReference>
<evidence type="ECO:0000256" key="2">
    <source>
        <dbReference type="ARBA" id="ARBA00022468"/>
    </source>
</evidence>
<dbReference type="GO" id="GO:0005096">
    <property type="term" value="F:GTPase activator activity"/>
    <property type="evidence" value="ECO:0007669"/>
    <property type="project" value="UniProtKB-KW"/>
</dbReference>
<evidence type="ECO:0000256" key="7">
    <source>
        <dbReference type="SAM" id="MobiDB-lite"/>
    </source>
</evidence>
<dbReference type="GO" id="GO:0005634">
    <property type="term" value="C:nucleus"/>
    <property type="evidence" value="ECO:0007669"/>
    <property type="project" value="TreeGrafter"/>
</dbReference>
<evidence type="ECO:0000256" key="4">
    <source>
        <dbReference type="ARBA" id="ARBA00022737"/>
    </source>
</evidence>
<evidence type="ECO:0000313" key="9">
    <source>
        <dbReference type="EnsemblMetazoa" id="XP_019852151.1"/>
    </source>
</evidence>